<keyword evidence="9 10" id="KW-0449">Lipoprotein</keyword>
<dbReference type="Pfam" id="PF19292">
    <property type="entry name" value="KPBB_C"/>
    <property type="match status" value="1"/>
</dbReference>
<evidence type="ECO:0000256" key="1">
    <source>
        <dbReference type="ARBA" id="ARBA00004342"/>
    </source>
</evidence>
<feature type="domain" description="Phosphorylase b kinase regulatory subunit alpha/beta C-terminal" evidence="13">
    <location>
        <begin position="738"/>
        <end position="833"/>
    </location>
</feature>
<evidence type="ECO:0000256" key="10">
    <source>
        <dbReference type="RuleBase" id="RU364123"/>
    </source>
</evidence>
<name>A0A8C6HJR9_MUSSI</name>
<dbReference type="UniPathway" id="UPA00163"/>
<evidence type="ECO:0000256" key="11">
    <source>
        <dbReference type="SAM" id="Phobius"/>
    </source>
</evidence>
<keyword evidence="4 10" id="KW-0321">Glycogen metabolism</keyword>
<keyword evidence="11" id="KW-0812">Transmembrane</keyword>
<evidence type="ECO:0000256" key="3">
    <source>
        <dbReference type="ARBA" id="ARBA00007128"/>
    </source>
</evidence>
<evidence type="ECO:0000256" key="7">
    <source>
        <dbReference type="ARBA" id="ARBA00023289"/>
    </source>
</evidence>
<keyword evidence="10 11" id="KW-0472">Membrane</keyword>
<evidence type="ECO:0000259" key="12">
    <source>
        <dbReference type="Pfam" id="PF00723"/>
    </source>
</evidence>
<reference evidence="14" key="1">
    <citation type="submission" date="2025-08" db="UniProtKB">
        <authorList>
            <consortium name="Ensembl"/>
        </authorList>
    </citation>
    <scope>IDENTIFICATION</scope>
</reference>
<evidence type="ECO:0000259" key="13">
    <source>
        <dbReference type="Pfam" id="PF19292"/>
    </source>
</evidence>
<organism evidence="14 15">
    <name type="scientific">Mus spicilegus</name>
    <name type="common">Mound-building mouse</name>
    <dbReference type="NCBI Taxonomy" id="10103"/>
    <lineage>
        <taxon>Eukaryota</taxon>
        <taxon>Metazoa</taxon>
        <taxon>Chordata</taxon>
        <taxon>Craniata</taxon>
        <taxon>Vertebrata</taxon>
        <taxon>Euteleostomi</taxon>
        <taxon>Mammalia</taxon>
        <taxon>Eutheria</taxon>
        <taxon>Euarchontoglires</taxon>
        <taxon>Glires</taxon>
        <taxon>Rodentia</taxon>
        <taxon>Myomorpha</taxon>
        <taxon>Muroidea</taxon>
        <taxon>Muridae</taxon>
        <taxon>Murinae</taxon>
        <taxon>Mus</taxon>
        <taxon>Mus</taxon>
    </lineage>
</organism>
<evidence type="ECO:0000256" key="2">
    <source>
        <dbReference type="ARBA" id="ARBA00005131"/>
    </source>
</evidence>
<evidence type="ECO:0000256" key="6">
    <source>
        <dbReference type="ARBA" id="ARBA00023277"/>
    </source>
</evidence>
<dbReference type="GO" id="GO:0005977">
    <property type="term" value="P:glycogen metabolic process"/>
    <property type="evidence" value="ECO:0007669"/>
    <property type="project" value="UniProtKB-UniPathway"/>
</dbReference>
<evidence type="ECO:0000313" key="14">
    <source>
        <dbReference type="Ensembl" id="ENSMSIP00000022514.1"/>
    </source>
</evidence>
<dbReference type="GO" id="GO:0045819">
    <property type="term" value="P:positive regulation of glycogen catabolic process"/>
    <property type="evidence" value="ECO:0007669"/>
    <property type="project" value="Ensembl"/>
</dbReference>
<reference evidence="14" key="2">
    <citation type="submission" date="2025-09" db="UniProtKB">
        <authorList>
            <consortium name="Ensembl"/>
        </authorList>
    </citation>
    <scope>IDENTIFICATION</scope>
</reference>
<feature type="lipid moiety-binding region" description="S-farnesyl cysteine" evidence="9">
    <location>
        <position position="914"/>
    </location>
</feature>
<keyword evidence="5 10" id="KW-0112">Calmodulin-binding</keyword>
<protein>
    <recommendedName>
        <fullName evidence="10">Phosphorylase b kinase regulatory subunit</fullName>
    </recommendedName>
</protein>
<sequence>SWLQCLSLLKSNLPRSTSPEMAPPAMGWAFPHQSLTKKVLYRLAFSKILVFYFSFLFLQVQEYREALDAVLIKGKNGVPLLPELYSVPPDRVDEEYQNPHTVDRVPMGKLPHMWGQSLYILGSLMAEGFLAPGEIDPLNRRFSTVPKPDVVVQVSILAETEEIKAILKDKGIDVETIAEVYPIRVQPARILSHIYSSLGCNSRMKLSGRPYRLMGVLGTSKLYDIRKTIFTFTPPGDQQQFYLALDNQMIVEMLRTDLSYLCSRWRMTGQPTITFPISHTIYSLNFFFSLYPVIVRIQTGKLSEFLTTSCCTHLSFMDPGPEGKLYSEDYDEDYEDDLDSGNWMDSYDSTSNGKEALNSAGWPDSNTNDCLASLLKFRLPAISCGSSSLLFNTSRFLLLFGFIFHFSSLYFSLVSGLITLFFSSLLIPKVPSVHVEVHLPRDQSGEVDFQSLVSQLKETSSLQEQADILYMLYSMKGPDWNTELYEEGGATVRELLSELYVKVGEIRHWGLIRYISGILRKKVEALDEACTDLLSYQKHLTVGLPPEPREKTISAPLPYEALTKLIDEASEGDMSISTLTQEIMVYLAMYMRTQPGLFAEMFRLRIGLIIQVMATELAHSLRCSAEEATEGLMNLSPSAMKNLLHHILSGKEFGVERSVRPTDSNVSPAISIHEIGAVGATKTERTGIMQLKSEIKQYYDPQSQGKRSLLIYICSSPKSPAACIAASSGSFPTVCDHQASKDSRQGQWQRRRRLDGALNRVPIGFYQKVWKILQKCHGLSVEGFVLPSSTTREMTPGEIKFSVHVESVLNRVPQPEYRQLLVEAILVLTMLADIEIHSIGSIIAVEKIVHIANDLFLQEQKTLGADDTMLAKDPASGICTLLYDSAPSGRFGTMTYLSKAAATYVQEFLPHSLCAMQ</sequence>
<dbReference type="GO" id="GO:0005886">
    <property type="term" value="C:plasma membrane"/>
    <property type="evidence" value="ECO:0007669"/>
    <property type="project" value="UniProtKB-SubCell"/>
</dbReference>
<dbReference type="Proteomes" id="UP000694415">
    <property type="component" value="Unplaced"/>
</dbReference>
<comment type="function">
    <text evidence="10">Phosphorylase b kinase catalyzes the phosphorylation of serine in certain substrates, including troponin I.</text>
</comment>
<keyword evidence="10" id="KW-1003">Cell membrane</keyword>
<dbReference type="PANTHER" id="PTHR10749">
    <property type="entry name" value="PHOSPHORYLASE B KINASE REGULATORY SUBUNIT"/>
    <property type="match status" value="1"/>
</dbReference>
<comment type="pathway">
    <text evidence="2 10">Glycan biosynthesis; glycogen metabolism.</text>
</comment>
<accession>A0A8C6HJR9</accession>
<dbReference type="InterPro" id="IPR045583">
    <property type="entry name" value="KPBA/B_C"/>
</dbReference>
<dbReference type="GO" id="GO:0005964">
    <property type="term" value="C:phosphorylase kinase complex"/>
    <property type="evidence" value="ECO:0007669"/>
    <property type="project" value="TreeGrafter"/>
</dbReference>
<keyword evidence="7 9" id="KW-0636">Prenylation</keyword>
<keyword evidence="15" id="KW-1185">Reference proteome</keyword>
<evidence type="ECO:0000256" key="5">
    <source>
        <dbReference type="ARBA" id="ARBA00022860"/>
    </source>
</evidence>
<feature type="transmembrane region" description="Helical" evidence="11">
    <location>
        <begin position="396"/>
        <end position="422"/>
    </location>
</feature>
<proteinExistence type="inferred from homology"/>
<dbReference type="AlphaFoldDB" id="A0A8C6HJR9"/>
<keyword evidence="6 10" id="KW-0119">Carbohydrate metabolism</keyword>
<comment type="PTM">
    <text evidence="9">Although the final Cys may be farnesylated, the terminal tripeptide is probably not removed, and the C-terminus is not methylated.</text>
</comment>
<dbReference type="GO" id="GO:0005516">
    <property type="term" value="F:calmodulin binding"/>
    <property type="evidence" value="ECO:0007669"/>
    <property type="project" value="UniProtKB-KW"/>
</dbReference>
<dbReference type="Ensembl" id="ENSMSIT00000028397.1">
    <property type="protein sequence ID" value="ENSMSIP00000022514.1"/>
    <property type="gene ID" value="ENSMSIG00000008475.1"/>
</dbReference>
<dbReference type="SUPFAM" id="SSF48208">
    <property type="entry name" value="Six-hairpin glycosidases"/>
    <property type="match status" value="1"/>
</dbReference>
<dbReference type="InterPro" id="IPR008734">
    <property type="entry name" value="PHK_A/B_su"/>
</dbReference>
<feature type="domain" description="GH15-like" evidence="12">
    <location>
        <begin position="54"/>
        <end position="607"/>
    </location>
</feature>
<dbReference type="Pfam" id="PF00723">
    <property type="entry name" value="Glyco_hydro_15"/>
    <property type="match status" value="1"/>
</dbReference>
<evidence type="ECO:0000256" key="4">
    <source>
        <dbReference type="ARBA" id="ARBA00022600"/>
    </source>
</evidence>
<comment type="subunit">
    <text evidence="8 10">Hexadecamer of 4 heterotetramers, each composed of alpha, beta, gamma, and delta subunits. Alpha (PHKA1 or PHKA2) and beta (PHKB) are regulatory subunits, gamma (PHKG1 or PHKG2) is the catalytic subunit, and delta is calmodulin.</text>
</comment>
<dbReference type="InterPro" id="IPR011613">
    <property type="entry name" value="GH15-like"/>
</dbReference>
<comment type="similarity">
    <text evidence="3 10">Belongs to the phosphorylase b kinase regulatory chain family.</text>
</comment>
<dbReference type="PANTHER" id="PTHR10749:SF4">
    <property type="entry name" value="PHOSPHORYLASE B KINASE REGULATORY SUBUNIT ALPHA, SKELETAL MUSCLE ISOFORM"/>
    <property type="match status" value="1"/>
</dbReference>
<dbReference type="InterPro" id="IPR008928">
    <property type="entry name" value="6-hairpin_glycosidase_sf"/>
</dbReference>
<comment type="subcellular location">
    <subcellularLocation>
        <location evidence="1 10">Cell membrane</location>
        <topology evidence="1 10">Lipid-anchor</topology>
        <orientation evidence="1 10">Cytoplasmic side</orientation>
    </subcellularLocation>
</comment>
<evidence type="ECO:0000313" key="15">
    <source>
        <dbReference type="Proteomes" id="UP000694415"/>
    </source>
</evidence>
<dbReference type="GeneTree" id="ENSGT00950000183118"/>
<keyword evidence="11" id="KW-1133">Transmembrane helix</keyword>
<evidence type="ECO:0000256" key="8">
    <source>
        <dbReference type="ARBA" id="ARBA00025890"/>
    </source>
</evidence>
<evidence type="ECO:0000256" key="9">
    <source>
        <dbReference type="PIRSR" id="PIRSR608734-50"/>
    </source>
</evidence>